<dbReference type="EMBL" id="AP026709">
    <property type="protein sequence ID" value="BDQ37215.1"/>
    <property type="molecule type" value="Genomic_DNA"/>
</dbReference>
<organism evidence="10 11">
    <name type="scientific">Pseudodesulfovibrio nedwellii</name>
    <dbReference type="NCBI Taxonomy" id="2973072"/>
    <lineage>
        <taxon>Bacteria</taxon>
        <taxon>Pseudomonadati</taxon>
        <taxon>Thermodesulfobacteriota</taxon>
        <taxon>Desulfovibrionia</taxon>
        <taxon>Desulfovibrionales</taxon>
        <taxon>Desulfovibrionaceae</taxon>
    </lineage>
</organism>
<dbReference type="InterPro" id="IPR055348">
    <property type="entry name" value="DctQ"/>
</dbReference>
<comment type="similarity">
    <text evidence="8">Belongs to the TRAP transporter small permease family.</text>
</comment>
<sequence length="153" mass="17267">MALMATMVFALTLQVFMRFVLSSSLAWTEELSRYSFIWSVYMGGVLAVKHSQHVRITAQFLVFPPKIRVGMTIFTDLLWIAANFFIAYQSGLALQSAFEFPEVSPTLGIVKGYVEAMLPACFLLMNLRLIMKYWELIKNHDLMSLAKIGGGEA</sequence>
<evidence type="ECO:0000256" key="7">
    <source>
        <dbReference type="ARBA" id="ARBA00023136"/>
    </source>
</evidence>
<keyword evidence="3" id="KW-1003">Cell membrane</keyword>
<evidence type="ECO:0000256" key="2">
    <source>
        <dbReference type="ARBA" id="ARBA00022448"/>
    </source>
</evidence>
<name>A0ABM8B0H7_9BACT</name>
<dbReference type="InterPro" id="IPR007387">
    <property type="entry name" value="TRAP_DctQ"/>
</dbReference>
<evidence type="ECO:0000256" key="6">
    <source>
        <dbReference type="ARBA" id="ARBA00022989"/>
    </source>
</evidence>
<dbReference type="Proteomes" id="UP001317742">
    <property type="component" value="Chromosome"/>
</dbReference>
<evidence type="ECO:0000313" key="11">
    <source>
        <dbReference type="Proteomes" id="UP001317742"/>
    </source>
</evidence>
<evidence type="ECO:0000256" key="3">
    <source>
        <dbReference type="ARBA" id="ARBA00022475"/>
    </source>
</evidence>
<gene>
    <name evidence="10" type="ORF">SYK_15750</name>
</gene>
<evidence type="ECO:0000256" key="8">
    <source>
        <dbReference type="ARBA" id="ARBA00038436"/>
    </source>
</evidence>
<keyword evidence="7" id="KW-0472">Membrane</keyword>
<keyword evidence="5" id="KW-0812">Transmembrane</keyword>
<dbReference type="PANTHER" id="PTHR35011:SF2">
    <property type="entry name" value="2,3-DIKETO-L-GULONATE TRAP TRANSPORTER SMALL PERMEASE PROTEIN YIAM"/>
    <property type="match status" value="1"/>
</dbReference>
<keyword evidence="2" id="KW-0813">Transport</keyword>
<keyword evidence="6" id="KW-1133">Transmembrane helix</keyword>
<accession>A0ABM8B0H7</accession>
<evidence type="ECO:0000256" key="5">
    <source>
        <dbReference type="ARBA" id="ARBA00022692"/>
    </source>
</evidence>
<proteinExistence type="inferred from homology"/>
<dbReference type="PANTHER" id="PTHR35011">
    <property type="entry name" value="2,3-DIKETO-L-GULONATE TRAP TRANSPORTER SMALL PERMEASE PROTEIN YIAM"/>
    <property type="match status" value="1"/>
</dbReference>
<feature type="domain" description="Tripartite ATP-independent periplasmic transporters DctQ component" evidence="9">
    <location>
        <begin position="7"/>
        <end position="138"/>
    </location>
</feature>
<reference evidence="10 11" key="1">
    <citation type="submission" date="2022-08" db="EMBL/GenBank/DDBJ databases">
        <title>Genome Sequence of the sulphate-reducing bacterium, Pseudodesulfovibrio sp. SYK.</title>
        <authorList>
            <person name="Kondo R."/>
            <person name="Kataoka T."/>
        </authorList>
    </citation>
    <scope>NUCLEOTIDE SEQUENCE [LARGE SCALE GENOMIC DNA]</scope>
    <source>
        <strain evidence="10 11">SYK</strain>
    </source>
</reference>
<protein>
    <recommendedName>
        <fullName evidence="9">Tripartite ATP-independent periplasmic transporters DctQ component domain-containing protein</fullName>
    </recommendedName>
</protein>
<keyword evidence="11" id="KW-1185">Reference proteome</keyword>
<evidence type="ECO:0000256" key="4">
    <source>
        <dbReference type="ARBA" id="ARBA00022519"/>
    </source>
</evidence>
<evidence type="ECO:0000259" key="9">
    <source>
        <dbReference type="Pfam" id="PF04290"/>
    </source>
</evidence>
<comment type="subcellular location">
    <subcellularLocation>
        <location evidence="1">Cell inner membrane</location>
        <topology evidence="1">Multi-pass membrane protein</topology>
    </subcellularLocation>
</comment>
<evidence type="ECO:0000313" key="10">
    <source>
        <dbReference type="EMBL" id="BDQ37215.1"/>
    </source>
</evidence>
<keyword evidence="4" id="KW-0997">Cell inner membrane</keyword>
<evidence type="ECO:0000256" key="1">
    <source>
        <dbReference type="ARBA" id="ARBA00004429"/>
    </source>
</evidence>
<dbReference type="Pfam" id="PF04290">
    <property type="entry name" value="DctQ"/>
    <property type="match status" value="1"/>
</dbReference>